<evidence type="ECO:0000256" key="1">
    <source>
        <dbReference type="SAM" id="MobiDB-lite"/>
    </source>
</evidence>
<evidence type="ECO:0000313" key="2">
    <source>
        <dbReference type="EMBL" id="JAH62324.1"/>
    </source>
</evidence>
<feature type="region of interest" description="Disordered" evidence="1">
    <location>
        <begin position="1"/>
        <end position="25"/>
    </location>
</feature>
<dbReference type="AlphaFoldDB" id="A0A0E9U8W0"/>
<organism evidence="2">
    <name type="scientific">Anguilla anguilla</name>
    <name type="common">European freshwater eel</name>
    <name type="synonym">Muraena anguilla</name>
    <dbReference type="NCBI Taxonomy" id="7936"/>
    <lineage>
        <taxon>Eukaryota</taxon>
        <taxon>Metazoa</taxon>
        <taxon>Chordata</taxon>
        <taxon>Craniata</taxon>
        <taxon>Vertebrata</taxon>
        <taxon>Euteleostomi</taxon>
        <taxon>Actinopterygii</taxon>
        <taxon>Neopterygii</taxon>
        <taxon>Teleostei</taxon>
        <taxon>Anguilliformes</taxon>
        <taxon>Anguillidae</taxon>
        <taxon>Anguilla</taxon>
    </lineage>
</organism>
<sequence length="25" mass="3014">MGEEKPPRERGQPLTKRDTYKQQKI</sequence>
<proteinExistence type="predicted"/>
<reference evidence="2" key="2">
    <citation type="journal article" date="2015" name="Fish Shellfish Immunol.">
        <title>Early steps in the European eel (Anguilla anguilla)-Vibrio vulnificus interaction in the gills: Role of the RtxA13 toxin.</title>
        <authorList>
            <person name="Callol A."/>
            <person name="Pajuelo D."/>
            <person name="Ebbesson L."/>
            <person name="Teles M."/>
            <person name="MacKenzie S."/>
            <person name="Amaro C."/>
        </authorList>
    </citation>
    <scope>NUCLEOTIDE SEQUENCE</scope>
</reference>
<dbReference type="EMBL" id="GBXM01046253">
    <property type="protein sequence ID" value="JAH62324.1"/>
    <property type="molecule type" value="Transcribed_RNA"/>
</dbReference>
<reference evidence="2" key="1">
    <citation type="submission" date="2014-11" db="EMBL/GenBank/DDBJ databases">
        <authorList>
            <person name="Amaro Gonzalez C."/>
        </authorList>
    </citation>
    <scope>NUCLEOTIDE SEQUENCE</scope>
</reference>
<protein>
    <submittedName>
        <fullName evidence="2">Uncharacterized protein</fullName>
    </submittedName>
</protein>
<name>A0A0E9U8W0_ANGAN</name>
<accession>A0A0E9U8W0</accession>